<dbReference type="PANTHER" id="PTHR12830">
    <property type="entry name" value="ANAPHASE-PROMOTING COMPLEX SUBUNIT 5"/>
    <property type="match status" value="1"/>
</dbReference>
<sequence>MEQSSTKVVLTPSFAPYKIVLLTLIAAYCAGILPKKTHRPLLTTIVKYIERPSIYHDTESSVNVPTLDEILRNIKESCLKADPVEGVSYAHDIEQRLLHALWSLKSLDSLHSFINRARSMLTKNLKDASLFMNSKPAGSVPKYLLTRSSFLGNFVTTCIASFETLEFDKSELLWTSFVNFRISSKSKWVKKHAERIPDVHDFFGTADKDDDFSQLKSVFNYLPLNENEIREEIVLVSQEDLSKLLDHQVHILETYGTPTSPELRRTLALMTQAETGKLPSIHYIKYLESLRSADYEGAFYSLHRYFDYMMSNRRTVFYHYALLCLATLHAAFDCEQEAIRAIEESISVARENKDYTCLNFVLSWLFNFMKDRPTIKHDFYLSNTHLLQFLKTNSGLTSSSLHSTAYQSEATQIMMEGGSTSSVLESLTKAAHISLSEDSSLVSFISYCALASAFWFRVGNYDLAKAYCEISLESSTSISQKVSIFIRKASVEYSLGNVEEAFIILEKQKSLVCSDLRLSKELVSHKLILLSRQCIRSSRCRMAKYYLEKLEAQHHVNIDIESELQYLTACLHLRLGNLQLAFDIVSKQTSTYARKASNKFWFLKFSLLHCEIMSQSSTPARAFSSTIKCIQSASKSGFTLVVLEGVLKLADILMKLNKLEDARGLLSDCIPYFEQLSDLALKSKAYQVIAEGLISLFKTEDIDRKKKIQQLTKIVDHLEKSIDGFKKLSMFQEIKKCLELQISIGKKINHEEMLNHAQSSLVSIDLKIKEELAIQN</sequence>
<gene>
    <name evidence="10" type="ORF">WICANDRAFT_83756</name>
</gene>
<dbReference type="OrthoDB" id="2504561at2759"/>
<dbReference type="GO" id="GO:0031145">
    <property type="term" value="P:anaphase-promoting complex-dependent catabolic process"/>
    <property type="evidence" value="ECO:0007669"/>
    <property type="project" value="TreeGrafter"/>
</dbReference>
<protein>
    <recommendedName>
        <fullName evidence="2">Anaphase-promoting complex subunit 5</fullName>
    </recommendedName>
    <alternativeName>
        <fullName evidence="7">Cyclosome subunit 5</fullName>
    </alternativeName>
</protein>
<proteinExistence type="inferred from homology"/>
<evidence type="ECO:0000313" key="10">
    <source>
        <dbReference type="EMBL" id="ODQ59670.1"/>
    </source>
</evidence>
<keyword evidence="4" id="KW-0498">Mitosis</keyword>
<keyword evidence="6" id="KW-0131">Cell cycle</keyword>
<keyword evidence="11" id="KW-1185">Reference proteome</keyword>
<dbReference type="GO" id="GO:0051301">
    <property type="term" value="P:cell division"/>
    <property type="evidence" value="ECO:0007669"/>
    <property type="project" value="UniProtKB-KW"/>
</dbReference>
<evidence type="ECO:0000256" key="6">
    <source>
        <dbReference type="ARBA" id="ARBA00023306"/>
    </source>
</evidence>
<keyword evidence="3" id="KW-0132">Cell division</keyword>
<evidence type="ECO:0000256" key="7">
    <source>
        <dbReference type="ARBA" id="ARBA00031069"/>
    </source>
</evidence>
<comment type="function">
    <text evidence="8">Component of the anaphase promoting complex/cyclosome (APC/C), a cell cycle-regulated E3 ubiquitin ligase that controls progression through mitosis and the G1 phase of the cell cycle. The APC/C complex acts by mediating ubiquitination and subsequent degradation of target proteins: it mainly mediates the formation of 'Lys-11'-linked polyubiquitin chains and, to a lower extent, the formation of 'Lys-48'- and 'Lys-63'-linked polyubiquitin chains. The APC/C complex catalyzes assembly of branched 'Lys-11'-/'Lys-48'-linked branched ubiquitin chains on target proteins.</text>
</comment>
<evidence type="ECO:0000256" key="3">
    <source>
        <dbReference type="ARBA" id="ARBA00022618"/>
    </source>
</evidence>
<reference evidence="10 11" key="1">
    <citation type="journal article" date="2016" name="Proc. Natl. Acad. Sci. U.S.A.">
        <title>Comparative genomics of biotechnologically important yeasts.</title>
        <authorList>
            <person name="Riley R."/>
            <person name="Haridas S."/>
            <person name="Wolfe K.H."/>
            <person name="Lopes M.R."/>
            <person name="Hittinger C.T."/>
            <person name="Goeker M."/>
            <person name="Salamov A.A."/>
            <person name="Wisecaver J.H."/>
            <person name="Long T.M."/>
            <person name="Calvey C.H."/>
            <person name="Aerts A.L."/>
            <person name="Barry K.W."/>
            <person name="Choi C."/>
            <person name="Clum A."/>
            <person name="Coughlan A.Y."/>
            <person name="Deshpande S."/>
            <person name="Douglass A.P."/>
            <person name="Hanson S.J."/>
            <person name="Klenk H.-P."/>
            <person name="LaButti K.M."/>
            <person name="Lapidus A."/>
            <person name="Lindquist E.A."/>
            <person name="Lipzen A.M."/>
            <person name="Meier-Kolthoff J.P."/>
            <person name="Ohm R.A."/>
            <person name="Otillar R.P."/>
            <person name="Pangilinan J.L."/>
            <person name="Peng Y."/>
            <person name="Rokas A."/>
            <person name="Rosa C.A."/>
            <person name="Scheuner C."/>
            <person name="Sibirny A.A."/>
            <person name="Slot J.C."/>
            <person name="Stielow J.B."/>
            <person name="Sun H."/>
            <person name="Kurtzman C.P."/>
            <person name="Blackwell M."/>
            <person name="Grigoriev I.V."/>
            <person name="Jeffries T.W."/>
        </authorList>
    </citation>
    <scope>NUCLEOTIDE SEQUENCE [LARGE SCALE GENOMIC DNA]</scope>
    <source>
        <strain evidence="11">ATCC 58044 / CBS 1984 / NCYC 433 / NRRL Y-366-8</strain>
    </source>
</reference>
<dbReference type="Proteomes" id="UP000094112">
    <property type="component" value="Unassembled WGS sequence"/>
</dbReference>
<dbReference type="InterPro" id="IPR037679">
    <property type="entry name" value="Apc5"/>
</dbReference>
<dbReference type="GO" id="GO:0070979">
    <property type="term" value="P:protein K11-linked ubiquitination"/>
    <property type="evidence" value="ECO:0007669"/>
    <property type="project" value="TreeGrafter"/>
</dbReference>
<evidence type="ECO:0000256" key="1">
    <source>
        <dbReference type="ARBA" id="ARBA00007450"/>
    </source>
</evidence>
<dbReference type="EMBL" id="KV454210">
    <property type="protein sequence ID" value="ODQ59670.1"/>
    <property type="molecule type" value="Genomic_DNA"/>
</dbReference>
<dbReference type="SUPFAM" id="SSF48452">
    <property type="entry name" value="TPR-like"/>
    <property type="match status" value="2"/>
</dbReference>
<accession>A0A1E3P344</accession>
<dbReference type="InterPro" id="IPR011990">
    <property type="entry name" value="TPR-like_helical_dom_sf"/>
</dbReference>
<dbReference type="STRING" id="683960.A0A1E3P344"/>
<evidence type="ECO:0000259" key="9">
    <source>
        <dbReference type="Pfam" id="PF12862"/>
    </source>
</evidence>
<keyword evidence="5" id="KW-0833">Ubl conjugation pathway</keyword>
<dbReference type="AlphaFoldDB" id="A0A1E3P344"/>
<dbReference type="GeneID" id="30202837"/>
<feature type="domain" description="Anaphase-promoting complex subunit 5" evidence="9">
    <location>
        <begin position="282"/>
        <end position="371"/>
    </location>
</feature>
<dbReference type="GO" id="GO:0045842">
    <property type="term" value="P:positive regulation of mitotic metaphase/anaphase transition"/>
    <property type="evidence" value="ECO:0007669"/>
    <property type="project" value="TreeGrafter"/>
</dbReference>
<evidence type="ECO:0000313" key="11">
    <source>
        <dbReference type="Proteomes" id="UP000094112"/>
    </source>
</evidence>
<dbReference type="UniPathway" id="UPA00143"/>
<evidence type="ECO:0000256" key="2">
    <source>
        <dbReference type="ARBA" id="ARBA00016066"/>
    </source>
</evidence>
<evidence type="ECO:0000256" key="5">
    <source>
        <dbReference type="ARBA" id="ARBA00022786"/>
    </source>
</evidence>
<organism evidence="10 11">
    <name type="scientific">Wickerhamomyces anomalus (strain ATCC 58044 / CBS 1984 / NCYC 433 / NRRL Y-366-8)</name>
    <name type="common">Yeast</name>
    <name type="synonym">Hansenula anomala</name>
    <dbReference type="NCBI Taxonomy" id="683960"/>
    <lineage>
        <taxon>Eukaryota</taxon>
        <taxon>Fungi</taxon>
        <taxon>Dikarya</taxon>
        <taxon>Ascomycota</taxon>
        <taxon>Saccharomycotina</taxon>
        <taxon>Saccharomycetes</taxon>
        <taxon>Phaffomycetales</taxon>
        <taxon>Wickerhamomycetaceae</taxon>
        <taxon>Wickerhamomyces</taxon>
    </lineage>
</organism>
<dbReference type="Gene3D" id="1.25.40.10">
    <property type="entry name" value="Tetratricopeptide repeat domain"/>
    <property type="match status" value="1"/>
</dbReference>
<comment type="similarity">
    <text evidence="1">Belongs to the APC5 family.</text>
</comment>
<evidence type="ECO:0000256" key="4">
    <source>
        <dbReference type="ARBA" id="ARBA00022776"/>
    </source>
</evidence>
<dbReference type="Pfam" id="PF12862">
    <property type="entry name" value="ANAPC5"/>
    <property type="match status" value="1"/>
</dbReference>
<dbReference type="RefSeq" id="XP_019038877.1">
    <property type="nucleotide sequence ID" value="XM_019185591.1"/>
</dbReference>
<dbReference type="PANTHER" id="PTHR12830:SF9">
    <property type="entry name" value="ANAPHASE-PROMOTING COMPLEX SUBUNIT 5"/>
    <property type="match status" value="1"/>
</dbReference>
<evidence type="ECO:0000256" key="8">
    <source>
        <dbReference type="ARBA" id="ARBA00045696"/>
    </source>
</evidence>
<name>A0A1E3P344_WICAA</name>
<dbReference type="GO" id="GO:0005680">
    <property type="term" value="C:anaphase-promoting complex"/>
    <property type="evidence" value="ECO:0007669"/>
    <property type="project" value="InterPro"/>
</dbReference>
<dbReference type="InterPro" id="IPR026000">
    <property type="entry name" value="Apc5_dom"/>
</dbReference>